<gene>
    <name evidence="1" type="ORF">DPEC_G00111220</name>
</gene>
<dbReference type="EMBL" id="CM055736">
    <property type="protein sequence ID" value="KAJ8006823.1"/>
    <property type="molecule type" value="Genomic_DNA"/>
</dbReference>
<evidence type="ECO:0000313" key="2">
    <source>
        <dbReference type="Proteomes" id="UP001157502"/>
    </source>
</evidence>
<proteinExistence type="predicted"/>
<organism evidence="1 2">
    <name type="scientific">Dallia pectoralis</name>
    <name type="common">Alaska blackfish</name>
    <dbReference type="NCBI Taxonomy" id="75939"/>
    <lineage>
        <taxon>Eukaryota</taxon>
        <taxon>Metazoa</taxon>
        <taxon>Chordata</taxon>
        <taxon>Craniata</taxon>
        <taxon>Vertebrata</taxon>
        <taxon>Euteleostomi</taxon>
        <taxon>Actinopterygii</taxon>
        <taxon>Neopterygii</taxon>
        <taxon>Teleostei</taxon>
        <taxon>Protacanthopterygii</taxon>
        <taxon>Esociformes</taxon>
        <taxon>Umbridae</taxon>
        <taxon>Dallia</taxon>
    </lineage>
</organism>
<reference evidence="1" key="1">
    <citation type="submission" date="2021-05" db="EMBL/GenBank/DDBJ databases">
        <authorList>
            <person name="Pan Q."/>
            <person name="Jouanno E."/>
            <person name="Zahm M."/>
            <person name="Klopp C."/>
            <person name="Cabau C."/>
            <person name="Louis A."/>
            <person name="Berthelot C."/>
            <person name="Parey E."/>
            <person name="Roest Crollius H."/>
            <person name="Montfort J."/>
            <person name="Robinson-Rechavi M."/>
            <person name="Bouchez O."/>
            <person name="Lampietro C."/>
            <person name="Lopez Roques C."/>
            <person name="Donnadieu C."/>
            <person name="Postlethwait J."/>
            <person name="Bobe J."/>
            <person name="Dillon D."/>
            <person name="Chandos A."/>
            <person name="von Hippel F."/>
            <person name="Guiguen Y."/>
        </authorList>
    </citation>
    <scope>NUCLEOTIDE SEQUENCE</scope>
    <source>
        <strain evidence="1">YG-Jan2019</strain>
    </source>
</reference>
<accession>A0ACC2GSV5</accession>
<keyword evidence="2" id="KW-1185">Reference proteome</keyword>
<comment type="caution">
    <text evidence="1">The sequence shown here is derived from an EMBL/GenBank/DDBJ whole genome shotgun (WGS) entry which is preliminary data.</text>
</comment>
<evidence type="ECO:0000313" key="1">
    <source>
        <dbReference type="EMBL" id="KAJ8006823.1"/>
    </source>
</evidence>
<sequence length="1492" mass="169203">MRAVFFIFFLVGMDWVWGLDTETFDGDVRDFAVGDTFVYVVTDYRLYQLNHNFTNVTMRDINVFNTTERVPFRINILLPFIKNQTLITCGIKTCGFCEILDLNNISTSVHFEDIDVGSLNLTYSTIAFIVDVEMKSYIMAGKLKVPTKCVDEDKFLVLRNTQDGDTGGMFSHIDQGKGPVVHNKNNKLIDFVGGFQISSYIYMFMNILDENKVRLIWFLSKTDKTETLRSLKGATLWCCDDMERWRLLSSSVIPNTTVPTGKVLWAGVFTGGNTLDPVNTVLAIYDISPSKNPATDPDFWLDETRKTTINKPLVLKPLMVLFKYSSMTSVLVQRHNSWIVFFIGTEDGQLIELAVDKNNQVSCPRVLYKSVDENYPFPKMHLDPVDRKHVYMVVRKQMIRVPVAQCSGHKSFKECWSGQDPYCGWCVTESRCSFLDDCDQASNWLSIPDDHHQQRLVSYQVEKSISGEKITLTVEVNMRVIRTESPVFECNFARNLCNTTSPASVFPRCFCQFSSGELPAKGLDINVKIRVERVSLSEKLMVTNCSDITGPPTSVLCSQCMTAGCSWNNNVCSWSRSANRGPTQDICSQYGMNYSEPEIISIEPSVLSVHGRNHALMTGKNLDDVVRIQMQRGIACIPNESPVWNRTGSNLTFHIPSDDKGSVSVCAVLPDGRCLGEANVTYRSSPTCTGLSPANTWASGNRKTFVLGSHLEFVEGVVHPNATQIITTNYSSGKLWYHTAPYGVDEALPVTINVFLRVANQTLPCSSQLTYHHDPQFTSFTATRTGNDLRITIEKKADNFNITTSEISVWGVLQENQNVECVMEVIEMSNGTDSVICEIKNTPNINILSLEIKMGNFIKKLEPKTTSFLLLIVVPVAIIIIISVVVVWYFYVKQRKMAAQMNKQLDELECDIRNDIRQGFVDMQTEKCDLIENVGAIPFLDYKHFAARIFFPDGGPVMTSCIKDIGQDTVKVQLDMSCQALSTLIRNQVFLTSFVHTLEEQKNFNIKEKCAVASLLTVALHGDLHYLTQVMEDLLSALMEQTATTQPKLMLRRTESIVEKILTNWMSICLYGFLRESLGQPLFLLVCALTHQMSKGPVDSITEKGLYTLNENFLLWQAQDFCPMRLKVLFAVGTDGEVSEPLEVSALDCDTVEQVKEKIFLAFRVKFGFPYNTPPKNIQIEYEKDGMFVPLEEVDASSEVIGDVTMLNTLKHYKVPDGASIKVLSKTHHPLSPQSSLKDDQNYSTKYFHLIDPDIDQNLKKNPERKKLKLKEVYLTKLLSTKVAVHSFVENLFRAIWGTPNLKAPPAVKYFFDFLDAQAENKRISDPDVLHIWKTNSLPLRFWVNILKNPHFVFDIEKSPPLDGCLSVIAQAFMDSFSLVEKQLGKHDPTNKLLYAKDIPGYKQEVREYYKRVRNQPTISSSEFQEYLREESKKHENEFNESAALRELYKYIKQYFDEIKLKLVSNGTPVELTEQLQHVKSLFDGLKTCSWN</sequence>
<name>A0ACC2GSV5_DALPE</name>
<dbReference type="Proteomes" id="UP001157502">
    <property type="component" value="Chromosome 9"/>
</dbReference>
<protein>
    <submittedName>
        <fullName evidence="1">Uncharacterized protein</fullName>
    </submittedName>
</protein>